<dbReference type="Pfam" id="PF00488">
    <property type="entry name" value="MutS_V"/>
    <property type="match status" value="1"/>
</dbReference>
<evidence type="ECO:0000259" key="10">
    <source>
        <dbReference type="PROSITE" id="PS00486"/>
    </source>
</evidence>
<dbReference type="InterPro" id="IPR007696">
    <property type="entry name" value="DNA_mismatch_repair_MutS_core"/>
</dbReference>
<protein>
    <recommendedName>
        <fullName evidence="2 8">DNA mismatch repair protein MutS</fullName>
    </recommendedName>
</protein>
<evidence type="ECO:0000256" key="4">
    <source>
        <dbReference type="ARBA" id="ARBA00022840"/>
    </source>
</evidence>
<keyword evidence="3" id="KW-0547">Nucleotide-binding</keyword>
<evidence type="ECO:0000256" key="2">
    <source>
        <dbReference type="ARBA" id="ARBA00021982"/>
    </source>
</evidence>
<dbReference type="FunFam" id="3.40.50.300:FF:000870">
    <property type="entry name" value="MutS protein homolog 4"/>
    <property type="match status" value="1"/>
</dbReference>
<dbReference type="GO" id="GO:0140664">
    <property type="term" value="F:ATP-dependent DNA damage sensor activity"/>
    <property type="evidence" value="ECO:0007669"/>
    <property type="project" value="InterPro"/>
</dbReference>
<evidence type="ECO:0000256" key="6">
    <source>
        <dbReference type="ARBA" id="ARBA00023204"/>
    </source>
</evidence>
<keyword evidence="6" id="KW-0227">DNA damage</keyword>
<feature type="non-terminal residue" evidence="11">
    <location>
        <position position="521"/>
    </location>
</feature>
<dbReference type="SMART" id="SM00534">
    <property type="entry name" value="MUTSac"/>
    <property type="match status" value="1"/>
</dbReference>
<dbReference type="Proteomes" id="UP000266389">
    <property type="component" value="Unassembled WGS sequence"/>
</dbReference>
<proteinExistence type="inferred from homology"/>
<keyword evidence="9" id="KW-0175">Coiled coil</keyword>
<dbReference type="GO" id="GO:0005829">
    <property type="term" value="C:cytosol"/>
    <property type="evidence" value="ECO:0007669"/>
    <property type="project" value="TreeGrafter"/>
</dbReference>
<evidence type="ECO:0000313" key="11">
    <source>
        <dbReference type="EMBL" id="RFM24616.1"/>
    </source>
</evidence>
<dbReference type="NCBIfam" id="TIGR01070">
    <property type="entry name" value="mutS1"/>
    <property type="match status" value="1"/>
</dbReference>
<comment type="similarity">
    <text evidence="1">Belongs to the DNA mismatch repair MutS family.</text>
</comment>
<evidence type="ECO:0000256" key="7">
    <source>
        <dbReference type="ARBA" id="ARBA00024647"/>
    </source>
</evidence>
<dbReference type="InterPro" id="IPR036187">
    <property type="entry name" value="DNA_mismatch_repair_MutS_sf"/>
</dbReference>
<dbReference type="SMART" id="SM00533">
    <property type="entry name" value="MUTSd"/>
    <property type="match status" value="1"/>
</dbReference>
<dbReference type="Gene3D" id="1.10.1420.10">
    <property type="match status" value="2"/>
</dbReference>
<organism evidence="11 12">
    <name type="scientific">Candidatus Thermochlorobacter aerophilus</name>
    <dbReference type="NCBI Taxonomy" id="1868324"/>
    <lineage>
        <taxon>Bacteria</taxon>
        <taxon>Pseudomonadati</taxon>
        <taxon>Chlorobiota</taxon>
        <taxon>Chlorobiia</taxon>
        <taxon>Chlorobiales</taxon>
        <taxon>Candidatus Thermochlorobacteriaceae</taxon>
        <taxon>Candidatus Thermochlorobacter</taxon>
    </lineage>
</organism>
<dbReference type="Pfam" id="PF05192">
    <property type="entry name" value="MutS_III"/>
    <property type="match status" value="1"/>
</dbReference>
<accession>A0A395M1H9</accession>
<evidence type="ECO:0000256" key="9">
    <source>
        <dbReference type="SAM" id="Coils"/>
    </source>
</evidence>
<dbReference type="InterPro" id="IPR000432">
    <property type="entry name" value="DNA_mismatch_repair_MutS_C"/>
</dbReference>
<dbReference type="PANTHER" id="PTHR11361:SF34">
    <property type="entry name" value="DNA MISMATCH REPAIR PROTEIN MSH1, MITOCHONDRIAL"/>
    <property type="match status" value="1"/>
</dbReference>
<feature type="domain" description="DNA mismatch repair proteins mutS family" evidence="10">
    <location>
        <begin position="341"/>
        <end position="357"/>
    </location>
</feature>
<feature type="non-terminal residue" evidence="11">
    <location>
        <position position="1"/>
    </location>
</feature>
<dbReference type="AlphaFoldDB" id="A0A395M1H9"/>
<keyword evidence="5" id="KW-0238">DNA-binding</keyword>
<dbReference type="GO" id="GO:0030983">
    <property type="term" value="F:mismatched DNA binding"/>
    <property type="evidence" value="ECO:0007669"/>
    <property type="project" value="InterPro"/>
</dbReference>
<dbReference type="CDD" id="cd03284">
    <property type="entry name" value="ABC_MutS1"/>
    <property type="match status" value="1"/>
</dbReference>
<feature type="coiled-coil region" evidence="9">
    <location>
        <begin position="439"/>
        <end position="466"/>
    </location>
</feature>
<feature type="coiled-coil region" evidence="9">
    <location>
        <begin position="157"/>
        <end position="184"/>
    </location>
</feature>
<keyword evidence="4" id="KW-0067">ATP-binding</keyword>
<keyword evidence="6" id="KW-0234">DNA repair</keyword>
<dbReference type="PROSITE" id="PS00486">
    <property type="entry name" value="DNA_MISMATCH_REPAIR_2"/>
    <property type="match status" value="1"/>
</dbReference>
<dbReference type="SUPFAM" id="SSF52540">
    <property type="entry name" value="P-loop containing nucleoside triphosphate hydrolases"/>
    <property type="match status" value="1"/>
</dbReference>
<dbReference type="GO" id="GO:0006298">
    <property type="term" value="P:mismatch repair"/>
    <property type="evidence" value="ECO:0007669"/>
    <property type="project" value="UniProtKB-UniRule"/>
</dbReference>
<sequence length="521" mass="57774">RALSRIATHRANPKEVLALERSLCELPALKKSLSQTQTELLQSLYARIDICEDLAQKISDALSPDAPVNIADGGVIKAGYNRDLDEYRNIASTAKDRLLQIQTEEREKTGIASLKVLYNKVFGYYIEVSNANKSKVPAYYERKQTMVNAERYTIPILKELEQKILTAEEKMNELEARLFNELRQTIAAESERLQQNATALATLDCLAALAECAELYNYAKPVVTEGDSIIIKEGRHPVLERLLPEDEKYVPNDCTLNREERVLIITGPNMAGKSSYLRQVGLIVLLAQIGSFVPATSAEIGIVDKIFTRVGASDNLAAGESTFLVEMNEAANILNNATEKSLILLDEIGRGTSTYDGMSIAWAITEYIHDYIGAKTLFATHYHELAELEEHLASVKNYNATVAETADKVIFLRKIARGAADNSYGIEVAKMAGLPQQVISRAKEILAELEQSENTAETTNKAAVKNKVKAIKPKESGFQISLFEMGDTKLKDALLKLDLNKLTPIEAMMKLIELKRMAESD</sequence>
<evidence type="ECO:0000313" key="12">
    <source>
        <dbReference type="Proteomes" id="UP000266389"/>
    </source>
</evidence>
<dbReference type="GO" id="GO:0005524">
    <property type="term" value="F:ATP binding"/>
    <property type="evidence" value="ECO:0007669"/>
    <property type="project" value="UniProtKB-UniRule"/>
</dbReference>
<dbReference type="NCBIfam" id="NF003810">
    <property type="entry name" value="PRK05399.1"/>
    <property type="match status" value="1"/>
</dbReference>
<evidence type="ECO:0000256" key="3">
    <source>
        <dbReference type="ARBA" id="ARBA00022741"/>
    </source>
</evidence>
<dbReference type="InterPro" id="IPR027417">
    <property type="entry name" value="P-loop_NTPase"/>
</dbReference>
<dbReference type="Pfam" id="PF05190">
    <property type="entry name" value="MutS_IV"/>
    <property type="match status" value="1"/>
</dbReference>
<dbReference type="PANTHER" id="PTHR11361">
    <property type="entry name" value="DNA MISMATCH REPAIR PROTEIN MUTS FAMILY MEMBER"/>
    <property type="match status" value="1"/>
</dbReference>
<evidence type="ECO:0000256" key="1">
    <source>
        <dbReference type="ARBA" id="ARBA00006271"/>
    </source>
</evidence>
<reference evidence="11 12" key="1">
    <citation type="journal article" date="2011" name="ISME J.">
        <title>Community ecology of hot spring cyanobacterial mats: predominant populations and their functional potential.</title>
        <authorList>
            <person name="Klatt C.G."/>
            <person name="Wood J.M."/>
            <person name="Rusch D.B."/>
            <person name="Bateson M.M."/>
            <person name="Hamamura N."/>
            <person name="Heidelberg J.F."/>
            <person name="Grossman A.R."/>
            <person name="Bhaya D."/>
            <person name="Cohan F.M."/>
            <person name="Kuhl M."/>
            <person name="Bryant D.A."/>
            <person name="Ward D.M."/>
        </authorList>
    </citation>
    <scope>NUCLEOTIDE SEQUENCE [LARGE SCALE GENOMIC DNA]</scope>
    <source>
        <strain evidence="11">OS</strain>
    </source>
</reference>
<dbReference type="InterPro" id="IPR007861">
    <property type="entry name" value="DNA_mismatch_repair_MutS_clamp"/>
</dbReference>
<dbReference type="InterPro" id="IPR045076">
    <property type="entry name" value="MutS"/>
</dbReference>
<comment type="caution">
    <text evidence="11">The sequence shown here is derived from an EMBL/GenBank/DDBJ whole genome shotgun (WGS) entry which is preliminary data.</text>
</comment>
<gene>
    <name evidence="11" type="primary">mutS</name>
    <name evidence="11" type="ORF">D0433_04870</name>
</gene>
<dbReference type="EMBL" id="PHFL01000036">
    <property type="protein sequence ID" value="RFM24616.1"/>
    <property type="molecule type" value="Genomic_DNA"/>
</dbReference>
<dbReference type="SUPFAM" id="SSF48334">
    <property type="entry name" value="DNA repair protein MutS, domain III"/>
    <property type="match status" value="1"/>
</dbReference>
<dbReference type="Gene3D" id="3.40.50.300">
    <property type="entry name" value="P-loop containing nucleotide triphosphate hydrolases"/>
    <property type="match status" value="1"/>
</dbReference>
<comment type="function">
    <text evidence="7">This protein is involved in the repair of mismatches in DNA. It is possible that it carries out the mismatch recognition step. This protein has a weak ATPase activity.</text>
</comment>
<evidence type="ECO:0000256" key="5">
    <source>
        <dbReference type="ARBA" id="ARBA00023125"/>
    </source>
</evidence>
<dbReference type="InterPro" id="IPR005748">
    <property type="entry name" value="DNA_mismatch_repair_MutS"/>
</dbReference>
<evidence type="ECO:0000256" key="8">
    <source>
        <dbReference type="NCBIfam" id="TIGR01070"/>
    </source>
</evidence>
<name>A0A395M1H9_9BACT</name>